<comment type="similarity">
    <text evidence="2 7">Belongs to the tetraspanin (TM4SF) family.</text>
</comment>
<dbReference type="PANTHER" id="PTHR19282:SF561">
    <property type="entry name" value="TETRASPANIN"/>
    <property type="match status" value="1"/>
</dbReference>
<keyword evidence="6" id="KW-1015">Disulfide bond</keyword>
<evidence type="ECO:0000256" key="7">
    <source>
        <dbReference type="RuleBase" id="RU361218"/>
    </source>
</evidence>
<dbReference type="PRINTS" id="PR00259">
    <property type="entry name" value="TMFOUR"/>
</dbReference>
<organism evidence="8 9">
    <name type="scientific">Ameiurus melas</name>
    <name type="common">Black bullhead</name>
    <name type="synonym">Silurus melas</name>
    <dbReference type="NCBI Taxonomy" id="219545"/>
    <lineage>
        <taxon>Eukaryota</taxon>
        <taxon>Metazoa</taxon>
        <taxon>Chordata</taxon>
        <taxon>Craniata</taxon>
        <taxon>Vertebrata</taxon>
        <taxon>Euteleostomi</taxon>
        <taxon>Actinopterygii</taxon>
        <taxon>Neopterygii</taxon>
        <taxon>Teleostei</taxon>
        <taxon>Ostariophysi</taxon>
        <taxon>Siluriformes</taxon>
        <taxon>Ictaluridae</taxon>
        <taxon>Ameiurus</taxon>
    </lineage>
</organism>
<evidence type="ECO:0000256" key="4">
    <source>
        <dbReference type="ARBA" id="ARBA00022989"/>
    </source>
</evidence>
<evidence type="ECO:0000313" key="8">
    <source>
        <dbReference type="EMBL" id="KAF4075309.1"/>
    </source>
</evidence>
<proteinExistence type="inferred from homology"/>
<name>A0A7J6A069_AMEME</name>
<reference evidence="8 9" key="1">
    <citation type="submission" date="2020-02" db="EMBL/GenBank/DDBJ databases">
        <title>A chromosome-scale genome assembly of the black bullhead catfish (Ameiurus melas).</title>
        <authorList>
            <person name="Wen M."/>
            <person name="Zham M."/>
            <person name="Cabau C."/>
            <person name="Klopp C."/>
            <person name="Donnadieu C."/>
            <person name="Roques C."/>
            <person name="Bouchez O."/>
            <person name="Lampietro C."/>
            <person name="Jouanno E."/>
            <person name="Herpin A."/>
            <person name="Louis A."/>
            <person name="Berthelot C."/>
            <person name="Parey E."/>
            <person name="Roest-Crollius H."/>
            <person name="Braasch I."/>
            <person name="Postlethwait J."/>
            <person name="Robinson-Rechavi M."/>
            <person name="Echchiki A."/>
            <person name="Begum T."/>
            <person name="Montfort J."/>
            <person name="Schartl M."/>
            <person name="Bobe J."/>
            <person name="Guiguen Y."/>
        </authorList>
    </citation>
    <scope>NUCLEOTIDE SEQUENCE [LARGE SCALE GENOMIC DNA]</scope>
    <source>
        <strain evidence="8">M_S1</strain>
        <tissue evidence="8">Blood</tissue>
    </source>
</reference>
<feature type="transmembrane region" description="Helical" evidence="7">
    <location>
        <begin position="59"/>
        <end position="82"/>
    </location>
</feature>
<dbReference type="AlphaFoldDB" id="A0A7J6A069"/>
<keyword evidence="9" id="KW-1185">Reference proteome</keyword>
<keyword evidence="3 7" id="KW-0812">Transmembrane</keyword>
<evidence type="ECO:0000256" key="1">
    <source>
        <dbReference type="ARBA" id="ARBA00004141"/>
    </source>
</evidence>
<feature type="transmembrane region" description="Helical" evidence="7">
    <location>
        <begin position="89"/>
        <end position="112"/>
    </location>
</feature>
<comment type="subcellular location">
    <subcellularLocation>
        <location evidence="1 7">Membrane</location>
        <topology evidence="1 7">Multi-pass membrane protein</topology>
    </subcellularLocation>
</comment>
<accession>A0A7J6A069</accession>
<dbReference type="Pfam" id="PF00335">
    <property type="entry name" value="Tetraspanin"/>
    <property type="match status" value="1"/>
</dbReference>
<dbReference type="Proteomes" id="UP000593565">
    <property type="component" value="Unassembled WGS sequence"/>
</dbReference>
<evidence type="ECO:0000256" key="3">
    <source>
        <dbReference type="ARBA" id="ARBA00022692"/>
    </source>
</evidence>
<feature type="transmembrane region" description="Helical" evidence="7">
    <location>
        <begin position="12"/>
        <end position="32"/>
    </location>
</feature>
<dbReference type="InterPro" id="IPR018499">
    <property type="entry name" value="Tetraspanin/Peripherin"/>
</dbReference>
<gene>
    <name evidence="8" type="ORF">AMELA_G00233140</name>
</gene>
<dbReference type="PANTHER" id="PTHR19282">
    <property type="entry name" value="TETRASPANIN"/>
    <property type="match status" value="1"/>
</dbReference>
<keyword evidence="5 7" id="KW-0472">Membrane</keyword>
<keyword evidence="4 7" id="KW-1133">Transmembrane helix</keyword>
<evidence type="ECO:0000256" key="6">
    <source>
        <dbReference type="PIRSR" id="PIRSR002419-1"/>
    </source>
</evidence>
<dbReference type="InterPro" id="IPR008952">
    <property type="entry name" value="Tetraspanin_EC2_sf"/>
</dbReference>
<protein>
    <recommendedName>
        <fullName evidence="7">Tetraspanin</fullName>
    </recommendedName>
</protein>
<dbReference type="Gene3D" id="1.10.1450.10">
    <property type="entry name" value="Tetraspanin"/>
    <property type="match status" value="1"/>
</dbReference>
<dbReference type="PIRSF" id="PIRSF002419">
    <property type="entry name" value="Tetraspanin"/>
    <property type="match status" value="1"/>
</dbReference>
<evidence type="ECO:0000256" key="2">
    <source>
        <dbReference type="ARBA" id="ARBA00006840"/>
    </source>
</evidence>
<dbReference type="GO" id="GO:0005886">
    <property type="term" value="C:plasma membrane"/>
    <property type="evidence" value="ECO:0007669"/>
    <property type="project" value="TreeGrafter"/>
</dbReference>
<dbReference type="SUPFAM" id="SSF48652">
    <property type="entry name" value="Tetraspanin"/>
    <property type="match status" value="1"/>
</dbReference>
<evidence type="ECO:0000313" key="9">
    <source>
        <dbReference type="Proteomes" id="UP000593565"/>
    </source>
</evidence>
<feature type="disulfide bond" evidence="6">
    <location>
        <begin position="156"/>
        <end position="181"/>
    </location>
</feature>
<evidence type="ECO:0000256" key="5">
    <source>
        <dbReference type="ARBA" id="ARBA00023136"/>
    </source>
</evidence>
<dbReference type="EMBL" id="JAAGNN010000021">
    <property type="protein sequence ID" value="KAF4075309.1"/>
    <property type="molecule type" value="Genomic_DNA"/>
</dbReference>
<sequence length="246" mass="26865">MACKWILKVLMVVFNSAIFLAGAATVVIGVLFEMKRNNILKVLDIIKDNSPELAHLSNAGYLLIGVGAILNFMGFLGCCGACCDNKCMLMTFFIIILILFVVEVVAAVYILLYQSKVEEVLDKVREKVGEKIKENYDKNSHFTAAWNETMSLMKCCGFSNYTDFTGSVYVNRTSLYPQDCCSTEQSDKSKPCDKGTATTKSVHGCLDAVVKLVKSQSSLLGAVAICVAALEVAAMIVSLILYNSNN</sequence>
<comment type="caution">
    <text evidence="8">The sequence shown here is derived from an EMBL/GenBank/DDBJ whole genome shotgun (WGS) entry which is preliminary data.</text>
</comment>
<feature type="transmembrane region" description="Helical" evidence="7">
    <location>
        <begin position="219"/>
        <end position="242"/>
    </location>
</feature>
<dbReference type="InterPro" id="IPR000301">
    <property type="entry name" value="Tetraspanin_animals"/>
</dbReference>